<accession>A0A135I4R4</accession>
<keyword evidence="8" id="KW-1185">Reference proteome</keyword>
<keyword evidence="2" id="KW-0663">Pyridoxal phosphate</keyword>
<dbReference type="STRING" id="294935.ATN88_22010"/>
<proteinExistence type="inferred from homology"/>
<feature type="domain" description="HTH gntR-type" evidence="6">
    <location>
        <begin position="16"/>
        <end position="84"/>
    </location>
</feature>
<reference evidence="7 8" key="1">
    <citation type="submission" date="2015-11" db="EMBL/GenBank/DDBJ databases">
        <title>Genomic Taxonomy of the Vibrionaceae.</title>
        <authorList>
            <person name="Gomez-Gil B."/>
            <person name="Enciso-Ibarra J."/>
        </authorList>
    </citation>
    <scope>NUCLEOTIDE SEQUENCE [LARGE SCALE GENOMIC DNA]</scope>
    <source>
        <strain evidence="7 8">CAIM 912</strain>
    </source>
</reference>
<evidence type="ECO:0000256" key="3">
    <source>
        <dbReference type="ARBA" id="ARBA00023015"/>
    </source>
</evidence>
<dbReference type="CDD" id="cd07377">
    <property type="entry name" value="WHTH_GntR"/>
    <property type="match status" value="1"/>
</dbReference>
<organism evidence="7 8">
    <name type="scientific">Enterovibrio coralii</name>
    <dbReference type="NCBI Taxonomy" id="294935"/>
    <lineage>
        <taxon>Bacteria</taxon>
        <taxon>Pseudomonadati</taxon>
        <taxon>Pseudomonadota</taxon>
        <taxon>Gammaproteobacteria</taxon>
        <taxon>Vibrionales</taxon>
        <taxon>Vibrionaceae</taxon>
        <taxon>Enterovibrio</taxon>
    </lineage>
</organism>
<dbReference type="InterPro" id="IPR051446">
    <property type="entry name" value="HTH_trans_reg/aminotransferase"/>
</dbReference>
<evidence type="ECO:0000256" key="5">
    <source>
        <dbReference type="ARBA" id="ARBA00023163"/>
    </source>
</evidence>
<dbReference type="EMBL" id="LNTY01000051">
    <property type="protein sequence ID" value="KXF80433.1"/>
    <property type="molecule type" value="Genomic_DNA"/>
</dbReference>
<evidence type="ECO:0000256" key="1">
    <source>
        <dbReference type="ARBA" id="ARBA00005384"/>
    </source>
</evidence>
<dbReference type="InterPro" id="IPR000524">
    <property type="entry name" value="Tscrpt_reg_HTH_GntR"/>
</dbReference>
<dbReference type="InterPro" id="IPR036390">
    <property type="entry name" value="WH_DNA-bd_sf"/>
</dbReference>
<dbReference type="Pfam" id="PF00392">
    <property type="entry name" value="GntR"/>
    <property type="match status" value="1"/>
</dbReference>
<dbReference type="Gene3D" id="3.40.640.10">
    <property type="entry name" value="Type I PLP-dependent aspartate aminotransferase-like (Major domain)"/>
    <property type="match status" value="1"/>
</dbReference>
<dbReference type="GO" id="GO:0030170">
    <property type="term" value="F:pyridoxal phosphate binding"/>
    <property type="evidence" value="ECO:0007669"/>
    <property type="project" value="InterPro"/>
</dbReference>
<dbReference type="Gene3D" id="1.10.10.10">
    <property type="entry name" value="Winged helix-like DNA-binding domain superfamily/Winged helix DNA-binding domain"/>
    <property type="match status" value="1"/>
</dbReference>
<dbReference type="PANTHER" id="PTHR46577">
    <property type="entry name" value="HTH-TYPE TRANSCRIPTIONAL REGULATORY PROTEIN GABR"/>
    <property type="match status" value="1"/>
</dbReference>
<keyword evidence="5" id="KW-0804">Transcription</keyword>
<sequence>MQPIDIGDLVLDESVGSKQQSLYLAIQSKILRGEWKNQARLPATRVLAAEMGLSRNTVTAVYEQLKAEGYIDSKPGAGYFVLLHPDYYLNTQAAALDSADLDKSGETVFSSSTRNRPFSPGVPDLAHFPYKKWARLVQIQMQRAVLAGQNDIQGSFALRQALSEYLLTSRSVVAPAHRIIITTGAQQALFIALNAIVRRGDKVLMENPGYTQMRKVLQQSGANVSYFSLASQFNDDLSMLDNFNGKALYLTPSNQYPMGHSIDTQARMRCIEWAVKTGGWIIEDDYDSEFQFANRPYPSLQGLATQLQGERANVIYIGTFGKAFVPGIRVGYMAVPDGLVDACLSLKDATTGCSPVHIEEALAEFIKPGDYLRHIKKMRHLYQQKHTKFVACLSSVYGGNIDVVSQPAGLHVTFRWQGGPDAYWVKNALADKGFTLRTLDYYCDEESLHQMPEWIHRCLVAGIGNSSLNDIEEGLLALSDVFKAFG</sequence>
<keyword evidence="3" id="KW-0805">Transcription regulation</keyword>
<dbReference type="Proteomes" id="UP000070529">
    <property type="component" value="Unassembled WGS sequence"/>
</dbReference>
<comment type="caution">
    <text evidence="7">The sequence shown here is derived from an EMBL/GenBank/DDBJ whole genome shotgun (WGS) entry which is preliminary data.</text>
</comment>
<evidence type="ECO:0000313" key="7">
    <source>
        <dbReference type="EMBL" id="KXF80433.1"/>
    </source>
</evidence>
<evidence type="ECO:0000256" key="2">
    <source>
        <dbReference type="ARBA" id="ARBA00022898"/>
    </source>
</evidence>
<dbReference type="PRINTS" id="PR00035">
    <property type="entry name" value="HTHGNTR"/>
</dbReference>
<comment type="similarity">
    <text evidence="1">In the C-terminal section; belongs to the class-I pyridoxal-phosphate-dependent aminotransferase family.</text>
</comment>
<dbReference type="CDD" id="cd00609">
    <property type="entry name" value="AAT_like"/>
    <property type="match status" value="1"/>
</dbReference>
<dbReference type="InterPro" id="IPR015424">
    <property type="entry name" value="PyrdxlP-dep_Trfase"/>
</dbReference>
<dbReference type="AlphaFoldDB" id="A0A135I4R4"/>
<keyword evidence="4" id="KW-0238">DNA-binding</keyword>
<dbReference type="PROSITE" id="PS50949">
    <property type="entry name" value="HTH_GNTR"/>
    <property type="match status" value="1"/>
</dbReference>
<dbReference type="SUPFAM" id="SSF53383">
    <property type="entry name" value="PLP-dependent transferases"/>
    <property type="match status" value="1"/>
</dbReference>
<dbReference type="PANTHER" id="PTHR46577:SF1">
    <property type="entry name" value="HTH-TYPE TRANSCRIPTIONAL REGULATORY PROTEIN GABR"/>
    <property type="match status" value="1"/>
</dbReference>
<dbReference type="SUPFAM" id="SSF46785">
    <property type="entry name" value="Winged helix' DNA-binding domain"/>
    <property type="match status" value="1"/>
</dbReference>
<dbReference type="GO" id="GO:0003677">
    <property type="term" value="F:DNA binding"/>
    <property type="evidence" value="ECO:0007669"/>
    <property type="project" value="UniProtKB-KW"/>
</dbReference>
<evidence type="ECO:0000313" key="8">
    <source>
        <dbReference type="Proteomes" id="UP000070529"/>
    </source>
</evidence>
<name>A0A135I4R4_9GAMM</name>
<dbReference type="OrthoDB" id="9808770at2"/>
<dbReference type="GO" id="GO:0003700">
    <property type="term" value="F:DNA-binding transcription factor activity"/>
    <property type="evidence" value="ECO:0007669"/>
    <property type="project" value="InterPro"/>
</dbReference>
<dbReference type="SMART" id="SM00345">
    <property type="entry name" value="HTH_GNTR"/>
    <property type="match status" value="1"/>
</dbReference>
<evidence type="ECO:0000256" key="4">
    <source>
        <dbReference type="ARBA" id="ARBA00023125"/>
    </source>
</evidence>
<dbReference type="Pfam" id="PF00155">
    <property type="entry name" value="Aminotran_1_2"/>
    <property type="match status" value="1"/>
</dbReference>
<dbReference type="InterPro" id="IPR015421">
    <property type="entry name" value="PyrdxlP-dep_Trfase_major"/>
</dbReference>
<dbReference type="InterPro" id="IPR004839">
    <property type="entry name" value="Aminotransferase_I/II_large"/>
</dbReference>
<protein>
    <submittedName>
        <fullName evidence="7">Transcriptional regulator</fullName>
    </submittedName>
</protein>
<dbReference type="RefSeq" id="WP_067419328.1">
    <property type="nucleotide sequence ID" value="NZ_LNTY01000051.1"/>
</dbReference>
<gene>
    <name evidence="7" type="ORF">ATN88_22010</name>
</gene>
<dbReference type="InterPro" id="IPR036388">
    <property type="entry name" value="WH-like_DNA-bd_sf"/>
</dbReference>
<evidence type="ECO:0000259" key="6">
    <source>
        <dbReference type="PROSITE" id="PS50949"/>
    </source>
</evidence>